<gene>
    <name evidence="1" type="ORF">PQR00_34005</name>
</gene>
<sequence length="216" mass="23534">MFLQESFRCTDVNEGGIVIPHLTFQRLLRSSAIVLAFAASPCTLQATGSVLATTRQAATPEMNPPGDIPDTQVFVTYRSPAGFSLKVPEGWARTDRRDGTRFADKYNVVEVSVRSAASTPTVASVTAREATELARTGHAIRIGAIRNVSLRSGAAVLVTYTSNSEPNPVTNKQLRLEHHRYLIYRGGTLATLDLSAPLGADNADQWNLMANSFQWR</sequence>
<protein>
    <recommendedName>
        <fullName evidence="3">Lipoprotein</fullName>
    </recommendedName>
</protein>
<comment type="caution">
    <text evidence="1">The sequence shown here is derived from an EMBL/GenBank/DDBJ whole genome shotgun (WGS) entry which is preliminary data.</text>
</comment>
<organism evidence="1 2">
    <name type="scientific">Paraburkholderia strydomiana</name>
    <dbReference type="NCBI Taxonomy" id="1245417"/>
    <lineage>
        <taxon>Bacteria</taxon>
        <taxon>Pseudomonadati</taxon>
        <taxon>Pseudomonadota</taxon>
        <taxon>Betaproteobacteria</taxon>
        <taxon>Burkholderiales</taxon>
        <taxon>Burkholderiaceae</taxon>
        <taxon>Paraburkholderia</taxon>
    </lineage>
</organism>
<name>A0ABW9CEC6_9BURK</name>
<evidence type="ECO:0000313" key="1">
    <source>
        <dbReference type="EMBL" id="MFM0448598.1"/>
    </source>
</evidence>
<accession>A0ABW9CEC6</accession>
<dbReference type="RefSeq" id="WP_408131859.1">
    <property type="nucleotide sequence ID" value="NZ_JAQQDH010000028.1"/>
</dbReference>
<dbReference type="EMBL" id="JAQQDH010000028">
    <property type="protein sequence ID" value="MFM0448598.1"/>
    <property type="molecule type" value="Genomic_DNA"/>
</dbReference>
<dbReference type="Proteomes" id="UP001629288">
    <property type="component" value="Unassembled WGS sequence"/>
</dbReference>
<proteinExistence type="predicted"/>
<evidence type="ECO:0008006" key="3">
    <source>
        <dbReference type="Google" id="ProtNLM"/>
    </source>
</evidence>
<keyword evidence="2" id="KW-1185">Reference proteome</keyword>
<reference evidence="1 2" key="1">
    <citation type="journal article" date="2024" name="Chem. Sci.">
        <title>Discovery of megapolipeptins by genome mining of a Burkholderiales bacteria collection.</title>
        <authorList>
            <person name="Paulo B.S."/>
            <person name="Recchia M.J.J."/>
            <person name="Lee S."/>
            <person name="Fergusson C.H."/>
            <person name="Romanowski S.B."/>
            <person name="Hernandez A."/>
            <person name="Krull N."/>
            <person name="Liu D.Y."/>
            <person name="Cavanagh H."/>
            <person name="Bos A."/>
            <person name="Gray C.A."/>
            <person name="Murphy B.T."/>
            <person name="Linington R.G."/>
            <person name="Eustaquio A.S."/>
        </authorList>
    </citation>
    <scope>NUCLEOTIDE SEQUENCE [LARGE SCALE GENOMIC DNA]</scope>
    <source>
        <strain evidence="1 2">RL17-379-BIB-C</strain>
    </source>
</reference>
<evidence type="ECO:0000313" key="2">
    <source>
        <dbReference type="Proteomes" id="UP001629288"/>
    </source>
</evidence>